<comment type="caution">
    <text evidence="2">The sequence shown here is derived from an EMBL/GenBank/DDBJ whole genome shotgun (WGS) entry which is preliminary data.</text>
</comment>
<dbReference type="Proteomes" id="UP001642464">
    <property type="component" value="Unassembled WGS sequence"/>
</dbReference>
<evidence type="ECO:0000313" key="3">
    <source>
        <dbReference type="Proteomes" id="UP001642464"/>
    </source>
</evidence>
<proteinExistence type="predicted"/>
<reference evidence="2 3" key="1">
    <citation type="submission" date="2024-02" db="EMBL/GenBank/DDBJ databases">
        <authorList>
            <person name="Chen Y."/>
            <person name="Shah S."/>
            <person name="Dougan E. K."/>
            <person name="Thang M."/>
            <person name="Chan C."/>
        </authorList>
    </citation>
    <scope>NUCLEOTIDE SEQUENCE [LARGE SCALE GENOMIC DNA]</scope>
</reference>
<keyword evidence="1" id="KW-0732">Signal</keyword>
<name>A0ABP0N2L6_9DINO</name>
<feature type="signal peptide" evidence="1">
    <location>
        <begin position="1"/>
        <end position="19"/>
    </location>
</feature>
<keyword evidence="3" id="KW-1185">Reference proteome</keyword>
<evidence type="ECO:0000313" key="2">
    <source>
        <dbReference type="EMBL" id="CAK9057693.1"/>
    </source>
</evidence>
<feature type="chain" id="PRO_5046924974" evidence="1">
    <location>
        <begin position="20"/>
        <end position="394"/>
    </location>
</feature>
<dbReference type="SUPFAM" id="SSF51695">
    <property type="entry name" value="PLC-like phosphodiesterases"/>
    <property type="match status" value="1"/>
</dbReference>
<dbReference type="Gene3D" id="3.20.20.190">
    <property type="entry name" value="Phosphatidylinositol (PI) phosphodiesterase"/>
    <property type="match status" value="1"/>
</dbReference>
<dbReference type="EMBL" id="CAXAMM010025814">
    <property type="protein sequence ID" value="CAK9057693.1"/>
    <property type="molecule type" value="Genomic_DNA"/>
</dbReference>
<evidence type="ECO:0000256" key="1">
    <source>
        <dbReference type="SAM" id="SignalP"/>
    </source>
</evidence>
<accession>A0ABP0N2L6</accession>
<sequence>MRRWALLAPLAVSAAECGADGPDGAVLMQLKGVRMGGVETVNAGMNFTCSETCSVIGGLCMDDCTVRRTSTGPMPCDCEVGAWLHGHSELQRTAIQNSGSPTALLRQTPFLMTHDSATGLIGMLDGRNLFAQAQTIGLSEQLTCGARALDLRLVRSEDSSEIYFHHSSESLHWVSDQSLQGEWPKMMAWAKERPEELVVLVMSHCQMAPGTWGWRSYFQRWTGLECSNPFYTAEFQKLGIPWQADCERVSAMTHAEAKQMSRLKSGGHILAVDGACIASNWDSSVNEGARVRPYVERTMSKMRNSAKMPFMVQSFIQQRLTVPMSTPLNQQVLSEITTSDLYAGVNFLEINLICAYGTSMAIALGYTTISSQDFQSCRSSCRLACKRHGACEQL</sequence>
<gene>
    <name evidence="2" type="ORF">SCF082_LOCUS30908</name>
</gene>
<organism evidence="2 3">
    <name type="scientific">Durusdinium trenchii</name>
    <dbReference type="NCBI Taxonomy" id="1381693"/>
    <lineage>
        <taxon>Eukaryota</taxon>
        <taxon>Sar</taxon>
        <taxon>Alveolata</taxon>
        <taxon>Dinophyceae</taxon>
        <taxon>Suessiales</taxon>
        <taxon>Symbiodiniaceae</taxon>
        <taxon>Durusdinium</taxon>
    </lineage>
</organism>
<dbReference type="PROSITE" id="PS50007">
    <property type="entry name" value="PIPLC_X_DOMAIN"/>
    <property type="match status" value="1"/>
</dbReference>
<protein>
    <submittedName>
        <fullName evidence="2">E3 ubiquitin-protein ligase HERC1</fullName>
    </submittedName>
</protein>
<dbReference type="InterPro" id="IPR017946">
    <property type="entry name" value="PLC-like_Pdiesterase_TIM-brl"/>
</dbReference>